<dbReference type="Proteomes" id="UP000782312">
    <property type="component" value="Unassembled WGS sequence"/>
</dbReference>
<dbReference type="InterPro" id="IPR002539">
    <property type="entry name" value="MaoC-like_dom"/>
</dbReference>
<sequence>MRYMAGDALPELAKPPVARVQLVRYAGASGDFNPIHFDDGAARARGLPSVIAHGMLSMGFLGQFVEAAFGPGMTRKIEVNFRGMVRLGDSVTCRGRVKEVREAGGRALAVCEIEAMNQEGAVVTAGSAEAWME</sequence>
<dbReference type="SUPFAM" id="SSF54637">
    <property type="entry name" value="Thioesterase/thiol ester dehydrase-isomerase"/>
    <property type="match status" value="1"/>
</dbReference>
<evidence type="ECO:0000313" key="3">
    <source>
        <dbReference type="Proteomes" id="UP000782312"/>
    </source>
</evidence>
<dbReference type="PANTHER" id="PTHR43841">
    <property type="entry name" value="3-HYDROXYACYL-THIOESTER DEHYDRATASE HTDX-RELATED"/>
    <property type="match status" value="1"/>
</dbReference>
<name>A0A932HXW1_UNCTE</name>
<organism evidence="2 3">
    <name type="scientific">Tectimicrobiota bacterium</name>
    <dbReference type="NCBI Taxonomy" id="2528274"/>
    <lineage>
        <taxon>Bacteria</taxon>
        <taxon>Pseudomonadati</taxon>
        <taxon>Nitrospinota/Tectimicrobiota group</taxon>
        <taxon>Candidatus Tectimicrobiota</taxon>
    </lineage>
</organism>
<dbReference type="InterPro" id="IPR029069">
    <property type="entry name" value="HotDog_dom_sf"/>
</dbReference>
<dbReference type="Pfam" id="PF01575">
    <property type="entry name" value="MaoC_dehydratas"/>
    <property type="match status" value="1"/>
</dbReference>
<protein>
    <submittedName>
        <fullName evidence="2">MaoC family dehydratase N-terminal domain-containing protein</fullName>
    </submittedName>
</protein>
<evidence type="ECO:0000259" key="1">
    <source>
        <dbReference type="Pfam" id="PF01575"/>
    </source>
</evidence>
<dbReference type="AlphaFoldDB" id="A0A932HXW1"/>
<accession>A0A932HXW1</accession>
<gene>
    <name evidence="2" type="ORF">HYZ11_05520</name>
</gene>
<feature type="domain" description="MaoC-like" evidence="1">
    <location>
        <begin position="16"/>
        <end position="102"/>
    </location>
</feature>
<dbReference type="PANTHER" id="PTHR43841:SF3">
    <property type="entry name" value="(3R)-HYDROXYACYL-ACP DEHYDRATASE SUBUNIT HADB"/>
    <property type="match status" value="1"/>
</dbReference>
<evidence type="ECO:0000313" key="2">
    <source>
        <dbReference type="EMBL" id="MBI3127043.1"/>
    </source>
</evidence>
<comment type="caution">
    <text evidence="2">The sequence shown here is derived from an EMBL/GenBank/DDBJ whole genome shotgun (WGS) entry which is preliminary data.</text>
</comment>
<dbReference type="Gene3D" id="3.10.129.10">
    <property type="entry name" value="Hotdog Thioesterase"/>
    <property type="match status" value="1"/>
</dbReference>
<reference evidence="2" key="1">
    <citation type="submission" date="2020-07" db="EMBL/GenBank/DDBJ databases">
        <title>Huge and variable diversity of episymbiotic CPR bacteria and DPANN archaea in groundwater ecosystems.</title>
        <authorList>
            <person name="He C.Y."/>
            <person name="Keren R."/>
            <person name="Whittaker M."/>
            <person name="Farag I.F."/>
            <person name="Doudna J."/>
            <person name="Cate J.H.D."/>
            <person name="Banfield J.F."/>
        </authorList>
    </citation>
    <scope>NUCLEOTIDE SEQUENCE</scope>
    <source>
        <strain evidence="2">NC_groundwater_763_Ag_S-0.2um_68_21</strain>
    </source>
</reference>
<dbReference type="EMBL" id="JACPUR010000014">
    <property type="protein sequence ID" value="MBI3127043.1"/>
    <property type="molecule type" value="Genomic_DNA"/>
</dbReference>
<proteinExistence type="predicted"/>